<keyword evidence="5" id="KW-1133">Transmembrane helix</keyword>
<keyword evidence="2" id="KW-0813">Transport</keyword>
<evidence type="ECO:0000259" key="8">
    <source>
        <dbReference type="PROSITE" id="PS51914"/>
    </source>
</evidence>
<feature type="domain" description="MRH" evidence="8">
    <location>
        <begin position="22"/>
        <end position="175"/>
    </location>
</feature>
<dbReference type="GO" id="GO:0005537">
    <property type="term" value="F:D-mannose binding"/>
    <property type="evidence" value="ECO:0007669"/>
    <property type="project" value="InterPro"/>
</dbReference>
<protein>
    <recommendedName>
        <fullName evidence="8">MRH domain-containing protein</fullName>
    </recommendedName>
</protein>
<feature type="non-terminal residue" evidence="9">
    <location>
        <position position="1"/>
    </location>
</feature>
<gene>
    <name evidence="9" type="primary">ORF41046</name>
</gene>
<keyword evidence="7" id="KW-1015">Disulfide bond</keyword>
<dbReference type="InterPro" id="IPR009011">
    <property type="entry name" value="Man6P_isomerase_rcpt-bd_dom_sf"/>
</dbReference>
<dbReference type="EMBL" id="HACG01014150">
    <property type="protein sequence ID" value="CEK61015.1"/>
    <property type="molecule type" value="Transcribed_RNA"/>
</dbReference>
<evidence type="ECO:0000256" key="4">
    <source>
        <dbReference type="ARBA" id="ARBA00022729"/>
    </source>
</evidence>
<dbReference type="PANTHER" id="PTHR15071">
    <property type="entry name" value="MANNOSE-6-PHOSPHATE RECEPTOR FAMILY MEMBER"/>
    <property type="match status" value="1"/>
</dbReference>
<organism evidence="9">
    <name type="scientific">Arion vulgaris</name>
    <dbReference type="NCBI Taxonomy" id="1028688"/>
    <lineage>
        <taxon>Eukaryota</taxon>
        <taxon>Metazoa</taxon>
        <taxon>Spiralia</taxon>
        <taxon>Lophotrochozoa</taxon>
        <taxon>Mollusca</taxon>
        <taxon>Gastropoda</taxon>
        <taxon>Heterobranchia</taxon>
        <taxon>Euthyneura</taxon>
        <taxon>Panpulmonata</taxon>
        <taxon>Eupulmonata</taxon>
        <taxon>Stylommatophora</taxon>
        <taxon>Helicina</taxon>
        <taxon>Arionoidea</taxon>
        <taxon>Arionidae</taxon>
        <taxon>Arion</taxon>
    </lineage>
</organism>
<dbReference type="GO" id="GO:0005802">
    <property type="term" value="C:trans-Golgi network"/>
    <property type="evidence" value="ECO:0007669"/>
    <property type="project" value="TreeGrafter"/>
</dbReference>
<dbReference type="GO" id="GO:0038023">
    <property type="term" value="F:signaling receptor activity"/>
    <property type="evidence" value="ECO:0007669"/>
    <property type="project" value="InterPro"/>
</dbReference>
<evidence type="ECO:0000256" key="7">
    <source>
        <dbReference type="ARBA" id="ARBA00023157"/>
    </source>
</evidence>
<dbReference type="InterPro" id="IPR000479">
    <property type="entry name" value="CIMR_rpt"/>
</dbReference>
<dbReference type="PROSITE" id="PS51914">
    <property type="entry name" value="MRH"/>
    <property type="match status" value="1"/>
</dbReference>
<dbReference type="Pfam" id="PF00878">
    <property type="entry name" value="CIMR"/>
    <property type="match status" value="3"/>
</dbReference>
<dbReference type="PANTHER" id="PTHR15071:SF0">
    <property type="entry name" value="MANNOSE 6-PHOSPHATE RECEPTOR-LIKE PROTEIN 1"/>
    <property type="match status" value="1"/>
</dbReference>
<evidence type="ECO:0000256" key="1">
    <source>
        <dbReference type="ARBA" id="ARBA00004308"/>
    </source>
</evidence>
<dbReference type="AlphaFoldDB" id="A0A0B6YZV6"/>
<proteinExistence type="predicted"/>
<evidence type="ECO:0000256" key="3">
    <source>
        <dbReference type="ARBA" id="ARBA00022692"/>
    </source>
</evidence>
<reference evidence="9" key="1">
    <citation type="submission" date="2014-12" db="EMBL/GenBank/DDBJ databases">
        <title>Insight into the proteome of Arion vulgaris.</title>
        <authorList>
            <person name="Aradska J."/>
            <person name="Bulat T."/>
            <person name="Smidak R."/>
            <person name="Sarate P."/>
            <person name="Gangsoo J."/>
            <person name="Sialana F."/>
            <person name="Bilban M."/>
            <person name="Lubec G."/>
        </authorList>
    </citation>
    <scope>NUCLEOTIDE SEQUENCE</scope>
    <source>
        <tissue evidence="9">Skin</tissue>
    </source>
</reference>
<sequence length="353" mass="38775">EEKNLTYAFLWRSSYACSTPPMECVVTDEASHTQYDLSSLSRYSQNWQVEDLQDPAHKKRFYINVCQPLRPIPGVSCSVFASVCSTSIDNGKETPLVRNLGRPEMAPVVEKSINGMKLVYSNGDTCQHPDGTVGNFQTTIHLSCVRGIVAGPNAPMLVSPCEYSILWETAAACPVKSVDTTGAMCHVTDPNSNFTFNFMPLYKAEGYDVITQDSRTFKVSICGALQDSICGKFDNKYPTTVCDLGLNNSNSLPMAALLDIDLKYSTQGEMTLIYPGHINHNNGGAKNEIVLNFFCDRTAQSPVITFDGQVFLSTTFKVKTALACAPQPLSCQAQDSMGRQFDLTALARTTDNW</sequence>
<comment type="subcellular location">
    <subcellularLocation>
        <location evidence="1">Endomembrane system</location>
    </subcellularLocation>
</comment>
<dbReference type="GO" id="GO:0000139">
    <property type="term" value="C:Golgi membrane"/>
    <property type="evidence" value="ECO:0007669"/>
    <property type="project" value="UniProtKB-SubCell"/>
</dbReference>
<dbReference type="Gene3D" id="2.70.130.10">
    <property type="entry name" value="Mannose-6-phosphate receptor binding domain"/>
    <property type="match status" value="2"/>
</dbReference>
<evidence type="ECO:0000313" key="9">
    <source>
        <dbReference type="EMBL" id="CEK61015.1"/>
    </source>
</evidence>
<keyword evidence="3" id="KW-0812">Transmembrane</keyword>
<dbReference type="SMART" id="SM01404">
    <property type="entry name" value="CIMR"/>
    <property type="match status" value="2"/>
</dbReference>
<accession>A0A0B6YZV6</accession>
<feature type="non-terminal residue" evidence="9">
    <location>
        <position position="353"/>
    </location>
</feature>
<dbReference type="SUPFAM" id="SSF50911">
    <property type="entry name" value="Mannose 6-phosphate receptor domain"/>
    <property type="match status" value="2"/>
</dbReference>
<evidence type="ECO:0000256" key="5">
    <source>
        <dbReference type="ARBA" id="ARBA00022989"/>
    </source>
</evidence>
<evidence type="ECO:0000256" key="2">
    <source>
        <dbReference type="ARBA" id="ARBA00022448"/>
    </source>
</evidence>
<dbReference type="InterPro" id="IPR044865">
    <property type="entry name" value="MRH_dom"/>
</dbReference>
<keyword evidence="4" id="KW-0732">Signal</keyword>
<name>A0A0B6YZV6_9EUPU</name>
<keyword evidence="6" id="KW-0472">Membrane</keyword>
<dbReference type="GO" id="GO:0010008">
    <property type="term" value="C:endosome membrane"/>
    <property type="evidence" value="ECO:0007669"/>
    <property type="project" value="UniProtKB-SubCell"/>
</dbReference>
<dbReference type="GO" id="GO:0007041">
    <property type="term" value="P:lysosomal transport"/>
    <property type="evidence" value="ECO:0007669"/>
    <property type="project" value="InterPro"/>
</dbReference>
<evidence type="ECO:0000256" key="6">
    <source>
        <dbReference type="ARBA" id="ARBA00023136"/>
    </source>
</evidence>